<dbReference type="InterPro" id="IPR003016">
    <property type="entry name" value="2-oxoA_DH_lipoyl-BS"/>
</dbReference>
<evidence type="ECO:0000256" key="1">
    <source>
        <dbReference type="ARBA" id="ARBA00001938"/>
    </source>
</evidence>
<dbReference type="Pfam" id="PF00364">
    <property type="entry name" value="Biotin_lipoyl"/>
    <property type="match status" value="1"/>
</dbReference>
<dbReference type="InterPro" id="IPR001078">
    <property type="entry name" value="2-oxoacid_DH_actylTfrase"/>
</dbReference>
<dbReference type="InterPro" id="IPR011053">
    <property type="entry name" value="Single_hybrid_motif"/>
</dbReference>
<feature type="domain" description="Lipoyl-binding" evidence="8">
    <location>
        <begin position="1"/>
        <end position="75"/>
    </location>
</feature>
<dbReference type="Proteomes" id="UP000262882">
    <property type="component" value="Unassembled WGS sequence"/>
</dbReference>
<comment type="caution">
    <text evidence="9">The sequence shown here is derived from an EMBL/GenBank/DDBJ whole genome shotgun (WGS) entry which is preliminary data.</text>
</comment>
<evidence type="ECO:0000256" key="2">
    <source>
        <dbReference type="ARBA" id="ARBA00007317"/>
    </source>
</evidence>
<dbReference type="GO" id="GO:0031405">
    <property type="term" value="F:lipoic acid binding"/>
    <property type="evidence" value="ECO:0007669"/>
    <property type="project" value="TreeGrafter"/>
</dbReference>
<evidence type="ECO:0000256" key="6">
    <source>
        <dbReference type="RuleBase" id="RU003423"/>
    </source>
</evidence>
<proteinExistence type="inferred from homology"/>
<dbReference type="PROSITE" id="PS50968">
    <property type="entry name" value="BIOTINYL_LIPOYL"/>
    <property type="match status" value="1"/>
</dbReference>
<dbReference type="EMBL" id="QVNQ01000002">
    <property type="protein sequence ID" value="RFS86623.1"/>
    <property type="molecule type" value="Genomic_DNA"/>
</dbReference>
<accession>A0A372GNJ2</accession>
<dbReference type="GO" id="GO:0016407">
    <property type="term" value="F:acetyltransferase activity"/>
    <property type="evidence" value="ECO:0007669"/>
    <property type="project" value="TreeGrafter"/>
</dbReference>
<evidence type="ECO:0000313" key="10">
    <source>
        <dbReference type="Proteomes" id="UP000262882"/>
    </source>
</evidence>
<dbReference type="Pfam" id="PF00198">
    <property type="entry name" value="2-oxoacid_dh"/>
    <property type="match status" value="1"/>
</dbReference>
<dbReference type="SUPFAM" id="SSF52777">
    <property type="entry name" value="CoA-dependent acyltransferases"/>
    <property type="match status" value="1"/>
</dbReference>
<evidence type="ECO:0000313" key="9">
    <source>
        <dbReference type="EMBL" id="RFS86623.1"/>
    </source>
</evidence>
<keyword evidence="4 6" id="KW-0450">Lipoyl</keyword>
<feature type="region of interest" description="Disordered" evidence="7">
    <location>
        <begin position="70"/>
        <end position="106"/>
    </location>
</feature>
<evidence type="ECO:0000256" key="7">
    <source>
        <dbReference type="SAM" id="MobiDB-lite"/>
    </source>
</evidence>
<sequence length="391" mass="41165">MTEIRVPKLNNNDSAYTLVGWLVDDGDTVDADTPVVELETSKAVEELCSPDAGVVRHLVPAGGECAPGDLIGRVAAPGETEPGTPPTGTPRPDARAPRPGTSGPVITAPARALLDELSLDHDVVNGLDVKVVRRADVERLAAAHAPSRADASDGAVELSPAQRAVARTVETSHRTIPAAYSVIQVDVDAVLRRAAALTESLRRLVGLPEFVVCAAARLHGRFPEIFATPVDGLRLRPATAAHVGVTIDVGRGLFVPVIADASSLGIAEIVEAFTGFRRTAISGAFRERDLAGANLVVALHQDRDIVSAVPIVFPGRLCALSLAGTRREVRLDADGTATAHTVVNIGLAYDHRFVNGREATLFLQDLKDALEDPDRLAGPDGAPTTPTETRR</sequence>
<dbReference type="PROSITE" id="PS00189">
    <property type="entry name" value="LIPOYL"/>
    <property type="match status" value="1"/>
</dbReference>
<organism evidence="9 10">
    <name type="scientific">Actinomadura spongiicola</name>
    <dbReference type="NCBI Taxonomy" id="2303421"/>
    <lineage>
        <taxon>Bacteria</taxon>
        <taxon>Bacillati</taxon>
        <taxon>Actinomycetota</taxon>
        <taxon>Actinomycetes</taxon>
        <taxon>Streptosporangiales</taxon>
        <taxon>Thermomonosporaceae</taxon>
        <taxon>Actinomadura</taxon>
    </lineage>
</organism>
<gene>
    <name evidence="9" type="ORF">D0T12_08680</name>
</gene>
<dbReference type="SUPFAM" id="SSF51230">
    <property type="entry name" value="Single hybrid motif"/>
    <property type="match status" value="1"/>
</dbReference>
<keyword evidence="9" id="KW-0670">Pyruvate</keyword>
<dbReference type="PANTHER" id="PTHR43178:SF5">
    <property type="entry name" value="LIPOAMIDE ACYLTRANSFERASE COMPONENT OF BRANCHED-CHAIN ALPHA-KETO ACID DEHYDROGENASE COMPLEX, MITOCHONDRIAL"/>
    <property type="match status" value="1"/>
</dbReference>
<dbReference type="GO" id="GO:0005737">
    <property type="term" value="C:cytoplasm"/>
    <property type="evidence" value="ECO:0007669"/>
    <property type="project" value="TreeGrafter"/>
</dbReference>
<dbReference type="EC" id="2.3.1.-" evidence="6"/>
<comment type="similarity">
    <text evidence="2 6">Belongs to the 2-oxoacid dehydrogenase family.</text>
</comment>
<name>A0A372GNJ2_9ACTN</name>
<dbReference type="OrthoDB" id="3681540at2"/>
<evidence type="ECO:0000256" key="3">
    <source>
        <dbReference type="ARBA" id="ARBA00022679"/>
    </source>
</evidence>
<comment type="cofactor">
    <cofactor evidence="1 6">
        <name>(R)-lipoate</name>
        <dbReference type="ChEBI" id="CHEBI:83088"/>
    </cofactor>
</comment>
<reference evidence="9 10" key="1">
    <citation type="submission" date="2018-08" db="EMBL/GenBank/DDBJ databases">
        <title>Actinomadura spongicola sp. nov., isolated from marine sponge Leucetta chagosensis.</title>
        <authorList>
            <person name="Li L."/>
            <person name="Lin H.W."/>
        </authorList>
    </citation>
    <scope>NUCLEOTIDE SEQUENCE [LARGE SCALE GENOMIC DNA]</scope>
    <source>
        <strain evidence="9 10">LHW52907</strain>
    </source>
</reference>
<dbReference type="AlphaFoldDB" id="A0A372GNJ2"/>
<dbReference type="RefSeq" id="WP_117398905.1">
    <property type="nucleotide sequence ID" value="NZ_QVNQ01000002.1"/>
</dbReference>
<protein>
    <recommendedName>
        <fullName evidence="6">Dihydrolipoamide acetyltransferase component of pyruvate dehydrogenase complex</fullName>
        <ecNumber evidence="6">2.3.1.-</ecNumber>
    </recommendedName>
</protein>
<dbReference type="PANTHER" id="PTHR43178">
    <property type="entry name" value="DIHYDROLIPOAMIDE ACETYLTRANSFERASE COMPONENT OF PYRUVATE DEHYDROGENASE COMPLEX"/>
    <property type="match status" value="1"/>
</dbReference>
<keyword evidence="5 6" id="KW-0012">Acyltransferase</keyword>
<keyword evidence="3 6" id="KW-0808">Transferase</keyword>
<dbReference type="InterPro" id="IPR000089">
    <property type="entry name" value="Biotin_lipoyl"/>
</dbReference>
<dbReference type="Gene3D" id="2.40.50.100">
    <property type="match status" value="1"/>
</dbReference>
<dbReference type="Gene3D" id="3.30.559.10">
    <property type="entry name" value="Chloramphenicol acetyltransferase-like domain"/>
    <property type="match status" value="1"/>
</dbReference>
<dbReference type="CDD" id="cd06849">
    <property type="entry name" value="lipoyl_domain"/>
    <property type="match status" value="1"/>
</dbReference>
<keyword evidence="10" id="KW-1185">Reference proteome</keyword>
<evidence type="ECO:0000259" key="8">
    <source>
        <dbReference type="PROSITE" id="PS50968"/>
    </source>
</evidence>
<dbReference type="InterPro" id="IPR023213">
    <property type="entry name" value="CAT-like_dom_sf"/>
</dbReference>
<evidence type="ECO:0000256" key="5">
    <source>
        <dbReference type="ARBA" id="ARBA00023315"/>
    </source>
</evidence>
<evidence type="ECO:0000256" key="4">
    <source>
        <dbReference type="ARBA" id="ARBA00022823"/>
    </source>
</evidence>
<dbReference type="InterPro" id="IPR050743">
    <property type="entry name" value="2-oxoacid_DH_E2_comp"/>
</dbReference>
<feature type="region of interest" description="Disordered" evidence="7">
    <location>
        <begin position="372"/>
        <end position="391"/>
    </location>
</feature>